<sequence>MVAIGQTITIVNKSGKVVGTSKHLVNVFNEAKSAYSERKAELKASRRDQADRKSDERKALKQLEALKVEDDDTVSRRSSRRGSEDGKSTRRKPVPERRRERPPIERGVSDSFYANDSAMSRRSSHRPSPLRRQSEAEPRMNELTRRHTGGLEIERHSRAPLSPRRASADDIDMDLAYGELPPPLPERKYDTEIELRQKMSGLQLLLDECNCLQYSVTAMIDNLQKNPDALAAVALTLAEISNLASKMAPGALMTMKGSFPAIIALLASPQFAIAAGVGVGVTIIALGSYKIIKKIKARKEAEEAGLLLEDGHAYGDEPDSPESEMDSLRELNRIEMWRRGIVEEEASSMGTSVDGEFVTPAATRTLIEEGTLTEKDFKAKEKKEKKRRHKSSKSEVSSTSEKVKVKSKKESGGIRMLFKGHSTKGTDA</sequence>
<evidence type="ECO:0000313" key="1">
    <source>
        <dbReference type="EMBL" id="KAK3698979.1"/>
    </source>
</evidence>
<protein>
    <submittedName>
        <fullName evidence="1">Uncharacterized protein</fullName>
    </submittedName>
</protein>
<dbReference type="Proteomes" id="UP001281147">
    <property type="component" value="Unassembled WGS sequence"/>
</dbReference>
<dbReference type="EMBL" id="JAUTXU010000203">
    <property type="protein sequence ID" value="KAK3698979.1"/>
    <property type="molecule type" value="Genomic_DNA"/>
</dbReference>
<organism evidence="1 2">
    <name type="scientific">Vermiconidia calcicola</name>
    <dbReference type="NCBI Taxonomy" id="1690605"/>
    <lineage>
        <taxon>Eukaryota</taxon>
        <taxon>Fungi</taxon>
        <taxon>Dikarya</taxon>
        <taxon>Ascomycota</taxon>
        <taxon>Pezizomycotina</taxon>
        <taxon>Dothideomycetes</taxon>
        <taxon>Dothideomycetidae</taxon>
        <taxon>Mycosphaerellales</taxon>
        <taxon>Extremaceae</taxon>
        <taxon>Vermiconidia</taxon>
    </lineage>
</organism>
<reference evidence="1" key="1">
    <citation type="submission" date="2023-07" db="EMBL/GenBank/DDBJ databases">
        <title>Black Yeasts Isolated from many extreme environments.</title>
        <authorList>
            <person name="Coleine C."/>
            <person name="Stajich J.E."/>
            <person name="Selbmann L."/>
        </authorList>
    </citation>
    <scope>NUCLEOTIDE SEQUENCE</scope>
    <source>
        <strain evidence="1">CCFEE 5714</strain>
    </source>
</reference>
<evidence type="ECO:0000313" key="2">
    <source>
        <dbReference type="Proteomes" id="UP001281147"/>
    </source>
</evidence>
<keyword evidence="2" id="KW-1185">Reference proteome</keyword>
<gene>
    <name evidence="1" type="ORF">LTR37_016670</name>
</gene>
<comment type="caution">
    <text evidence="1">The sequence shown here is derived from an EMBL/GenBank/DDBJ whole genome shotgun (WGS) entry which is preliminary data.</text>
</comment>
<accession>A0ACC3MMJ6</accession>
<name>A0ACC3MMJ6_9PEZI</name>
<proteinExistence type="predicted"/>